<dbReference type="SUPFAM" id="SSF53448">
    <property type="entry name" value="Nucleotide-diphospho-sugar transferases"/>
    <property type="match status" value="1"/>
</dbReference>
<comment type="caution">
    <text evidence="1">The sequence shown here is derived from an EMBL/GenBank/DDBJ whole genome shotgun (WGS) entry which is preliminary data.</text>
</comment>
<reference evidence="1 2" key="1">
    <citation type="submission" date="2020-07" db="EMBL/GenBank/DDBJ databases">
        <title>Transfer of Campylobacter canadensis to the novel genus Avispirillum gen. nov., that also includes two novel species recovered from migratory waterfowl: Avispirillum anseris sp. nov. and Avispirillum brantae sp. nov.</title>
        <authorList>
            <person name="Miller W.G."/>
            <person name="Chapman M.H."/>
            <person name="Yee E."/>
            <person name="Inglis G.D."/>
        </authorList>
    </citation>
    <scope>NUCLEOTIDE SEQUENCE [LARGE SCALE GENOMIC DNA]</scope>
    <source>
        <strain evidence="1 2">L283</strain>
    </source>
</reference>
<keyword evidence="2" id="KW-1185">Reference proteome</keyword>
<name>A0ABS7WT26_9BACT</name>
<evidence type="ECO:0000313" key="2">
    <source>
        <dbReference type="Proteomes" id="UP000786183"/>
    </source>
</evidence>
<gene>
    <name evidence="1" type="ORF">AVCANL283_04850</name>
</gene>
<dbReference type="InterPro" id="IPR010446">
    <property type="entry name" value="GalNAc_Trfase_b"/>
</dbReference>
<evidence type="ECO:0008006" key="3">
    <source>
        <dbReference type="Google" id="ProtNLM"/>
    </source>
</evidence>
<evidence type="ECO:0000313" key="1">
    <source>
        <dbReference type="EMBL" id="MBZ7987432.1"/>
    </source>
</evidence>
<sequence length="200" mass="23400">MGGGWKLFKTQDDYIQSGIDYKNLTPLENRLSTYYNFALSFIPKDEWFIKIDCDHIYDAQKLKECFKLITNDNQAVSIPRVNVLIENEQIYVDLYNNNNFLRDVGDHLLIKNTNLSFCDAGFSKLIEAYNLPKEIKIIKGVQLNNIHFPYLKKNRTYSHAKLIKLEELLASELANNPMINKQILSKEFIMNAYKQFNFAK</sequence>
<protein>
    <recommendedName>
        <fullName evidence="3">Beta-1,4-N-acetylgalactosaminyltransferase</fullName>
    </recommendedName>
</protein>
<dbReference type="Pfam" id="PF06306">
    <property type="entry name" value="CgtA"/>
    <property type="match status" value="1"/>
</dbReference>
<accession>A0ABS7WT26</accession>
<dbReference type="InterPro" id="IPR029044">
    <property type="entry name" value="Nucleotide-diphossugar_trans"/>
</dbReference>
<dbReference type="Proteomes" id="UP000786183">
    <property type="component" value="Unassembled WGS sequence"/>
</dbReference>
<organism evidence="1 2">
    <name type="scientific">Campylobacter canadensis</name>
    <dbReference type="NCBI Taxonomy" id="449520"/>
    <lineage>
        <taxon>Bacteria</taxon>
        <taxon>Pseudomonadati</taxon>
        <taxon>Campylobacterota</taxon>
        <taxon>Epsilonproteobacteria</taxon>
        <taxon>Campylobacterales</taxon>
        <taxon>Campylobacteraceae</taxon>
        <taxon>Campylobacter</taxon>
    </lineage>
</organism>
<proteinExistence type="predicted"/>
<dbReference type="EMBL" id="JACGBB010000008">
    <property type="protein sequence ID" value="MBZ7987432.1"/>
    <property type="molecule type" value="Genomic_DNA"/>
</dbReference>